<feature type="region of interest" description="Disordered" evidence="1">
    <location>
        <begin position="186"/>
        <end position="215"/>
    </location>
</feature>
<proteinExistence type="predicted"/>
<accession>G0TSU1</accession>
<feature type="compositionally biased region" description="Low complexity" evidence="1">
    <location>
        <begin position="1234"/>
        <end position="1253"/>
    </location>
</feature>
<feature type="region of interest" description="Disordered" evidence="1">
    <location>
        <begin position="1439"/>
        <end position="1478"/>
    </location>
</feature>
<reference evidence="2" key="1">
    <citation type="journal article" date="2012" name="Proc. Natl. Acad. Sci. U.S.A.">
        <title>Antigenic diversity is generated by distinct evolutionary mechanisms in African trypanosome species.</title>
        <authorList>
            <person name="Jackson A.P."/>
            <person name="Berry A."/>
            <person name="Aslett M."/>
            <person name="Allison H.C."/>
            <person name="Burton P."/>
            <person name="Vavrova-Anderson J."/>
            <person name="Brown R."/>
            <person name="Browne H."/>
            <person name="Corton N."/>
            <person name="Hauser H."/>
            <person name="Gamble J."/>
            <person name="Gilderthorp R."/>
            <person name="Marcello L."/>
            <person name="McQuillan J."/>
            <person name="Otto T.D."/>
            <person name="Quail M.A."/>
            <person name="Sanders M.J."/>
            <person name="van Tonder A."/>
            <person name="Ginger M.L."/>
            <person name="Field M.C."/>
            <person name="Barry J.D."/>
            <person name="Hertz-Fowler C."/>
            <person name="Berriman M."/>
        </authorList>
    </citation>
    <scope>NUCLEOTIDE SEQUENCE</scope>
    <source>
        <strain evidence="2">Y486</strain>
    </source>
</reference>
<name>G0TSU1_TRYVY</name>
<evidence type="ECO:0000313" key="2">
    <source>
        <dbReference type="EMBL" id="CCC47019.1"/>
    </source>
</evidence>
<protein>
    <submittedName>
        <fullName evidence="2">Uncharacterized protein</fullName>
    </submittedName>
</protein>
<feature type="region of interest" description="Disordered" evidence="1">
    <location>
        <begin position="1"/>
        <end position="26"/>
    </location>
</feature>
<feature type="region of interest" description="Disordered" evidence="1">
    <location>
        <begin position="915"/>
        <end position="935"/>
    </location>
</feature>
<feature type="region of interest" description="Disordered" evidence="1">
    <location>
        <begin position="1178"/>
        <end position="1199"/>
    </location>
</feature>
<feature type="compositionally biased region" description="Low complexity" evidence="1">
    <location>
        <begin position="805"/>
        <end position="826"/>
    </location>
</feature>
<feature type="compositionally biased region" description="Basic residues" evidence="1">
    <location>
        <begin position="202"/>
        <end position="213"/>
    </location>
</feature>
<feature type="compositionally biased region" description="Polar residues" evidence="1">
    <location>
        <begin position="1217"/>
        <end position="1231"/>
    </location>
</feature>
<feature type="region of interest" description="Disordered" evidence="1">
    <location>
        <begin position="801"/>
        <end position="898"/>
    </location>
</feature>
<feature type="region of interest" description="Disordered" evidence="1">
    <location>
        <begin position="1217"/>
        <end position="1268"/>
    </location>
</feature>
<gene>
    <name evidence="2" type="ORF">TVY486_0302060</name>
</gene>
<feature type="region of interest" description="Disordered" evidence="1">
    <location>
        <begin position="233"/>
        <end position="271"/>
    </location>
</feature>
<feature type="region of interest" description="Disordered" evidence="1">
    <location>
        <begin position="1044"/>
        <end position="1063"/>
    </location>
</feature>
<feature type="region of interest" description="Disordered" evidence="1">
    <location>
        <begin position="988"/>
        <end position="1007"/>
    </location>
</feature>
<organism evidence="2">
    <name type="scientific">Trypanosoma vivax (strain Y486)</name>
    <dbReference type="NCBI Taxonomy" id="1055687"/>
    <lineage>
        <taxon>Eukaryota</taxon>
        <taxon>Discoba</taxon>
        <taxon>Euglenozoa</taxon>
        <taxon>Kinetoplastea</taxon>
        <taxon>Metakinetoplastina</taxon>
        <taxon>Trypanosomatida</taxon>
        <taxon>Trypanosomatidae</taxon>
        <taxon>Trypanosoma</taxon>
        <taxon>Duttonella</taxon>
    </lineage>
</organism>
<feature type="compositionally biased region" description="Basic and acidic residues" evidence="1">
    <location>
        <begin position="881"/>
        <end position="890"/>
    </location>
</feature>
<feature type="compositionally biased region" description="Polar residues" evidence="1">
    <location>
        <begin position="988"/>
        <end position="1004"/>
    </location>
</feature>
<evidence type="ECO:0000256" key="1">
    <source>
        <dbReference type="SAM" id="MobiDB-lite"/>
    </source>
</evidence>
<dbReference type="VEuPathDB" id="TriTrypDB:TvY486_0302060"/>
<feature type="region of interest" description="Disordered" evidence="1">
    <location>
        <begin position="1332"/>
        <end position="1408"/>
    </location>
</feature>
<feature type="compositionally biased region" description="Basic and acidic residues" evidence="1">
    <location>
        <begin position="1389"/>
        <end position="1400"/>
    </location>
</feature>
<sequence>MDMDDGEEKQQCQPLEEELSIPLPEVSEPLTAAVETQLIQLSIDFSQAPPQSEAEPPEAPECNKKEAVEMVSAQPGTSADLSVARTVQSRRSSAPRLSPVNLKAPAISEKAVFHEALTSFGTESLVSIEKHEQSAEKGEHVRRRLAPRLVSPLRSRMLSPMRYYSKYDEPSREAELLHRERSFMSDRCSPVATRGQHTQQQRQRHHRHHKRKSILSPAVSGVWDYPLVTRRMSPPLVDSPRGHEDSNEESSESLVYPQPHAGSRRSGTLHSRSSIQNIASLLVQDDRCWSSSDENDYPRNHRFQQESSSFHSTSAQSSVSIGAGLPVPTNDQIFRVFNAVCREREIMSFMDGEKKRRREISEMYVSGLRELVLLYTVEKAGLLPHAFPATSAPTGNAFNLHQPGHATSKSVAVAGRRAGTRAVVGGIMQVSSSESVPLTWNGEGTNNHGTVSTMMTPPSGDVTLTGDGTGEPGSNGKVVGDGASVASPMQTNRAFLPFRRGGNRTDRVVVSIETQKTSGCSSLSMCDIKSLLRGLASEELCGRIKITEREFNRFTSLLRYHEIVESALDRGPILLQESCQRNNITTEAKNQLHALTREHLDDDVQRQLNDAREQGRRLQLLVNSEACVRHLEVIQIEEQERHALQQLFCRGASSLLELQGYEKRHERHPFKERSRTLSLEEGIQREEVLVEERQSRGALYHACSSQYSPAEDRQRHNKLPFTKSDAGEEVVFHEVVELSGTVDSEDNCPHVLPESARYLPPSGAFAHTTSRAADGHSANASGLVHTSQCSDVMFVEWDPTSNTMTRSSNRNISSHNNTSTNTTTATVVIPRNATASRQQGHKIQRESPSPCPHGEEASQHPTRSVIAASDAAPVSPSRGAKKADKTRSKSTDVNSPVSSCACSNRHITPCSQKDCARNHTSTPLKAKRANGEGPMTARCPYSDDIVFDSVTVKSAAEQADNQMANETVTTAESVDSEVSLASLNSFATLSGSPHDNEQSANEDVSSLPDEECALGSDFSEMIKQNCKVAMGRLKRWKQAVANAGKEEKRAAGRQHASMQSAKPCTADTSPAFLEAASTSKGATNLRCLGDKTGERQRDGVDGRVSASGICHSLLRDASCGGRRPVVQFSDGSGQEVGDDVEEVEEYFTRSLSGGSDMGGCDAKVRWASGVENGYTGGMFDGTGGGSSRPPPSKEACIPNYLSPTTSWQLQRNEQRWQQLFRESSRDQSLSGSRAPPATTTSVASTATSPVSTPWRRPSECLPSQRSRFPLEEGPGVWEDELLPRRPFSFDPLGDKAQEAAFGGAQRLPSFGSCSTTIRSDVVRREAAWRFKVGDTPTRTKSLTSPPPPHKKKDRCGGSAESVVRDRQSLEALEGVVDRRSGSKHHLNRRSAESSKGESKTTSRRPARATTPSYVDAFYKMDRDALQRFCLLTKGRNKSVLRSISATPKTPKKPASPVKKKLQRPERPCKKSLVGPLWR</sequence>
<feature type="compositionally biased region" description="Low complexity" evidence="1">
    <location>
        <begin position="1444"/>
        <end position="1456"/>
    </location>
</feature>
<feature type="region of interest" description="Disordered" evidence="1">
    <location>
        <begin position="293"/>
        <end position="315"/>
    </location>
</feature>
<feature type="region of interest" description="Disordered" evidence="1">
    <location>
        <begin position="44"/>
        <end position="64"/>
    </location>
</feature>
<dbReference type="EMBL" id="HE573019">
    <property type="protein sequence ID" value="CCC47019.1"/>
    <property type="molecule type" value="Genomic_DNA"/>
</dbReference>
<dbReference type="OMA" id="RSMTPSY"/>